<reference evidence="4" key="1">
    <citation type="submission" date="2022-10" db="EMBL/GenBank/DDBJ databases">
        <title>The complete genomes of actinobacterial strains from the NBC collection.</title>
        <authorList>
            <person name="Joergensen T.S."/>
            <person name="Alvarez Arevalo M."/>
            <person name="Sterndorff E.B."/>
            <person name="Faurdal D."/>
            <person name="Vuksanovic O."/>
            <person name="Mourched A.-S."/>
            <person name="Charusanti P."/>
            <person name="Shaw S."/>
            <person name="Blin K."/>
            <person name="Weber T."/>
        </authorList>
    </citation>
    <scope>NUCLEOTIDE SEQUENCE</scope>
    <source>
        <strain evidence="4">NBC_00283</strain>
    </source>
</reference>
<organism evidence="4 5">
    <name type="scientific">Streptomyces goshikiensis</name>
    <dbReference type="NCBI Taxonomy" id="1942"/>
    <lineage>
        <taxon>Bacteria</taxon>
        <taxon>Bacillati</taxon>
        <taxon>Actinomycetota</taxon>
        <taxon>Actinomycetes</taxon>
        <taxon>Kitasatosporales</taxon>
        <taxon>Streptomycetaceae</taxon>
        <taxon>Streptomyces</taxon>
    </lineage>
</organism>
<keyword evidence="2" id="KW-0560">Oxidoreductase</keyword>
<evidence type="ECO:0000256" key="1">
    <source>
        <dbReference type="ARBA" id="ARBA00006484"/>
    </source>
</evidence>
<dbReference type="EMBL" id="CP108057">
    <property type="protein sequence ID" value="WUO45375.1"/>
    <property type="molecule type" value="Genomic_DNA"/>
</dbReference>
<name>A0ABZ1RFT7_9ACTN</name>
<protein>
    <submittedName>
        <fullName evidence="4">SDR family oxidoreductase</fullName>
    </submittedName>
</protein>
<dbReference type="RefSeq" id="WP_073796616.1">
    <property type="nucleotide sequence ID" value="NZ_BMVE01000002.1"/>
</dbReference>
<dbReference type="InterPro" id="IPR036291">
    <property type="entry name" value="NAD(P)-bd_dom_sf"/>
</dbReference>
<accession>A0ABZ1RFT7</accession>
<dbReference type="NCBIfam" id="NF006073">
    <property type="entry name" value="PRK08219.1"/>
    <property type="match status" value="1"/>
</dbReference>
<dbReference type="PRINTS" id="PR00080">
    <property type="entry name" value="SDRFAMILY"/>
</dbReference>
<evidence type="ECO:0000256" key="3">
    <source>
        <dbReference type="RuleBase" id="RU000363"/>
    </source>
</evidence>
<dbReference type="PANTHER" id="PTHR44196">
    <property type="entry name" value="DEHYDROGENASE/REDUCTASE SDR FAMILY MEMBER 7B"/>
    <property type="match status" value="1"/>
</dbReference>
<dbReference type="PANTHER" id="PTHR44196:SF1">
    <property type="entry name" value="DEHYDROGENASE_REDUCTASE SDR FAMILY MEMBER 7B"/>
    <property type="match status" value="1"/>
</dbReference>
<dbReference type="Gene3D" id="3.40.50.720">
    <property type="entry name" value="NAD(P)-binding Rossmann-like Domain"/>
    <property type="match status" value="1"/>
</dbReference>
<proteinExistence type="inferred from homology"/>
<dbReference type="Pfam" id="PF00106">
    <property type="entry name" value="adh_short"/>
    <property type="match status" value="1"/>
</dbReference>
<comment type="similarity">
    <text evidence="1 3">Belongs to the short-chain dehydrogenases/reductases (SDR) family.</text>
</comment>
<evidence type="ECO:0000313" key="4">
    <source>
        <dbReference type="EMBL" id="WUO45375.1"/>
    </source>
</evidence>
<dbReference type="Proteomes" id="UP001432075">
    <property type="component" value="Chromosome"/>
</dbReference>
<evidence type="ECO:0000313" key="5">
    <source>
        <dbReference type="Proteomes" id="UP001432075"/>
    </source>
</evidence>
<dbReference type="InterPro" id="IPR002347">
    <property type="entry name" value="SDR_fam"/>
</dbReference>
<evidence type="ECO:0000256" key="2">
    <source>
        <dbReference type="ARBA" id="ARBA00023002"/>
    </source>
</evidence>
<dbReference type="PRINTS" id="PR00081">
    <property type="entry name" value="GDHRDH"/>
</dbReference>
<dbReference type="SUPFAM" id="SSF51735">
    <property type="entry name" value="NAD(P)-binding Rossmann-fold domains"/>
    <property type="match status" value="1"/>
</dbReference>
<keyword evidence="5" id="KW-1185">Reference proteome</keyword>
<gene>
    <name evidence="4" type="ORF">OHU17_05765</name>
</gene>
<dbReference type="CDD" id="cd05233">
    <property type="entry name" value="SDR_c"/>
    <property type="match status" value="1"/>
</dbReference>
<sequence length="232" mass="24343">MRPLALITGASRGIGAAIASALAPSHNLLLGGRDDALLRDRAARLPHARPLAAELTDHAAMAAVVAGIERLDLLVHSAGVATLGPVARTPAQVWRDTLEVNVIAVAELTRLLLPALRAARGQVVLINSSVGLDAYPNCGSYAASKFAQRAFADALRAEEPALRVTTVYPGRVATDMQRSIRAQEGAEYVAEHYLRPESVAAAVLTAVTATQEAHVQDISIRAVPAASHGHLQ</sequence>